<accession>A0ABD2C3P8</accession>
<evidence type="ECO:0000313" key="1">
    <source>
        <dbReference type="EMBL" id="KAL2739640.1"/>
    </source>
</evidence>
<comment type="caution">
    <text evidence="1">The sequence shown here is derived from an EMBL/GenBank/DDBJ whole genome shotgun (WGS) entry which is preliminary data.</text>
</comment>
<dbReference type="AlphaFoldDB" id="A0ABD2C3P8"/>
<evidence type="ECO:0000313" key="2">
    <source>
        <dbReference type="Proteomes" id="UP001607303"/>
    </source>
</evidence>
<dbReference type="Proteomes" id="UP001607303">
    <property type="component" value="Unassembled WGS sequence"/>
</dbReference>
<dbReference type="EMBL" id="JAYRBN010000061">
    <property type="protein sequence ID" value="KAL2739640.1"/>
    <property type="molecule type" value="Genomic_DNA"/>
</dbReference>
<feature type="non-terminal residue" evidence="1">
    <location>
        <position position="67"/>
    </location>
</feature>
<sequence>MKTTMRRPHDDQGDLNMKEGYCMCVCVYKKPEITISRQRNVIRNSTLPELVFEKINQLGEQRCIIFR</sequence>
<name>A0ABD2C3P8_VESMC</name>
<keyword evidence="2" id="KW-1185">Reference proteome</keyword>
<reference evidence="1 2" key="1">
    <citation type="journal article" date="2024" name="Ann. Entomol. Soc. Am.">
        <title>Genomic analyses of the southern and eastern yellowjacket wasps (Hymenoptera: Vespidae) reveal evolutionary signatures of social life.</title>
        <authorList>
            <person name="Catto M.A."/>
            <person name="Caine P.B."/>
            <person name="Orr S.E."/>
            <person name="Hunt B.G."/>
            <person name="Goodisman M.A.D."/>
        </authorList>
    </citation>
    <scope>NUCLEOTIDE SEQUENCE [LARGE SCALE GENOMIC DNA]</scope>
    <source>
        <strain evidence="1">232</strain>
        <tissue evidence="1">Head and thorax</tissue>
    </source>
</reference>
<organism evidence="1 2">
    <name type="scientific">Vespula maculifrons</name>
    <name type="common">Eastern yellow jacket</name>
    <name type="synonym">Wasp</name>
    <dbReference type="NCBI Taxonomy" id="7453"/>
    <lineage>
        <taxon>Eukaryota</taxon>
        <taxon>Metazoa</taxon>
        <taxon>Ecdysozoa</taxon>
        <taxon>Arthropoda</taxon>
        <taxon>Hexapoda</taxon>
        <taxon>Insecta</taxon>
        <taxon>Pterygota</taxon>
        <taxon>Neoptera</taxon>
        <taxon>Endopterygota</taxon>
        <taxon>Hymenoptera</taxon>
        <taxon>Apocrita</taxon>
        <taxon>Aculeata</taxon>
        <taxon>Vespoidea</taxon>
        <taxon>Vespidae</taxon>
        <taxon>Vespinae</taxon>
        <taxon>Vespula</taxon>
    </lineage>
</organism>
<proteinExistence type="predicted"/>
<gene>
    <name evidence="1" type="ORF">V1477_011029</name>
</gene>
<protein>
    <submittedName>
        <fullName evidence="1">Uncharacterized protein</fullName>
    </submittedName>
</protein>